<gene>
    <name evidence="2" type="ORF">P171DRAFT_161817</name>
</gene>
<evidence type="ECO:0000313" key="3">
    <source>
        <dbReference type="Proteomes" id="UP000799764"/>
    </source>
</evidence>
<comment type="caution">
    <text evidence="2">The sequence shown here is derived from an EMBL/GenBank/DDBJ whole genome shotgun (WGS) entry which is preliminary data.</text>
</comment>
<name>A0A9P4U6T3_9PLEO</name>
<feature type="compositionally biased region" description="Basic residues" evidence="1">
    <location>
        <begin position="67"/>
        <end position="79"/>
    </location>
</feature>
<proteinExistence type="predicted"/>
<accession>A0A9P4U6T3</accession>
<feature type="compositionally biased region" description="Basic and acidic residues" evidence="1">
    <location>
        <begin position="1"/>
        <end position="17"/>
    </location>
</feature>
<dbReference type="AlphaFoldDB" id="A0A9P4U6T3"/>
<feature type="region of interest" description="Disordered" evidence="1">
    <location>
        <begin position="1"/>
        <end position="25"/>
    </location>
</feature>
<organism evidence="2 3">
    <name type="scientific">Karstenula rhodostoma CBS 690.94</name>
    <dbReference type="NCBI Taxonomy" id="1392251"/>
    <lineage>
        <taxon>Eukaryota</taxon>
        <taxon>Fungi</taxon>
        <taxon>Dikarya</taxon>
        <taxon>Ascomycota</taxon>
        <taxon>Pezizomycotina</taxon>
        <taxon>Dothideomycetes</taxon>
        <taxon>Pleosporomycetidae</taxon>
        <taxon>Pleosporales</taxon>
        <taxon>Massarineae</taxon>
        <taxon>Didymosphaeriaceae</taxon>
        <taxon>Karstenula</taxon>
    </lineage>
</organism>
<reference evidence="2" key="1">
    <citation type="journal article" date="2020" name="Stud. Mycol.">
        <title>101 Dothideomycetes genomes: a test case for predicting lifestyles and emergence of pathogens.</title>
        <authorList>
            <person name="Haridas S."/>
            <person name="Albert R."/>
            <person name="Binder M."/>
            <person name="Bloem J."/>
            <person name="Labutti K."/>
            <person name="Salamov A."/>
            <person name="Andreopoulos B."/>
            <person name="Baker S."/>
            <person name="Barry K."/>
            <person name="Bills G."/>
            <person name="Bluhm B."/>
            <person name="Cannon C."/>
            <person name="Castanera R."/>
            <person name="Culley D."/>
            <person name="Daum C."/>
            <person name="Ezra D."/>
            <person name="Gonzalez J."/>
            <person name="Henrissat B."/>
            <person name="Kuo A."/>
            <person name="Liang C."/>
            <person name="Lipzen A."/>
            <person name="Lutzoni F."/>
            <person name="Magnuson J."/>
            <person name="Mondo S."/>
            <person name="Nolan M."/>
            <person name="Ohm R."/>
            <person name="Pangilinan J."/>
            <person name="Park H.-J."/>
            <person name="Ramirez L."/>
            <person name="Alfaro M."/>
            <person name="Sun H."/>
            <person name="Tritt A."/>
            <person name="Yoshinaga Y."/>
            <person name="Zwiers L.-H."/>
            <person name="Turgeon B."/>
            <person name="Goodwin S."/>
            <person name="Spatafora J."/>
            <person name="Crous P."/>
            <person name="Grigoriev I."/>
        </authorList>
    </citation>
    <scope>NUCLEOTIDE SEQUENCE</scope>
    <source>
        <strain evidence="2">CBS 690.94</strain>
    </source>
</reference>
<keyword evidence="3" id="KW-1185">Reference proteome</keyword>
<evidence type="ECO:0000313" key="2">
    <source>
        <dbReference type="EMBL" id="KAF2438473.1"/>
    </source>
</evidence>
<protein>
    <submittedName>
        <fullName evidence="2">Uncharacterized protein</fullName>
    </submittedName>
</protein>
<dbReference type="EMBL" id="MU001512">
    <property type="protein sequence ID" value="KAF2438473.1"/>
    <property type="molecule type" value="Genomic_DNA"/>
</dbReference>
<dbReference type="Proteomes" id="UP000799764">
    <property type="component" value="Unassembled WGS sequence"/>
</dbReference>
<feature type="region of interest" description="Disordered" evidence="1">
    <location>
        <begin position="67"/>
        <end position="110"/>
    </location>
</feature>
<sequence length="313" mass="34308">MGGTPLERDATSTRSGKEQYGAGTEEEYKWAGGRSAQVITGTEGVLQHRNRKRAETFSSPRLLTVHRRAGTQRRHRRIHCRDSGRSGRSGRASWVLGRDGESGGTSKTTRPQCSCRRFAAEAAAGWCSWGREESMANISMADSHITYHIHRHSASVHHAWALRCRCRCRCRQSTAAASRLLVAVRASIAAVSVSVSAFASDARAQKQARRQDGLLSPPPSAVCAWPSYIYCEGERSISLRCAFLPAVSRASLPPTWRAGKRRRRRIAGRGPVNACPATPHAPSSPTFHSCCALPLVFPSFSPFRACEEERPLA</sequence>
<dbReference type="OrthoDB" id="10666419at2759"/>
<evidence type="ECO:0000256" key="1">
    <source>
        <dbReference type="SAM" id="MobiDB-lite"/>
    </source>
</evidence>